<dbReference type="InterPro" id="IPR046707">
    <property type="entry name" value="DUF6780"/>
</dbReference>
<keyword evidence="1" id="KW-0342">GTP-binding</keyword>
<dbReference type="PROSITE" id="PS51719">
    <property type="entry name" value="G_SEPTIN"/>
    <property type="match status" value="1"/>
</dbReference>
<gene>
    <name evidence="4" type="ORF">B0I36DRAFT_312558</name>
</gene>
<comment type="caution">
    <text evidence="4">The sequence shown here is derived from an EMBL/GenBank/DDBJ whole genome shotgun (WGS) entry which is preliminary data.</text>
</comment>
<dbReference type="EMBL" id="JAGTJQ010000001">
    <property type="protein sequence ID" value="KAH7041306.1"/>
    <property type="molecule type" value="Genomic_DNA"/>
</dbReference>
<feature type="domain" description="Septin-type G" evidence="3">
    <location>
        <begin position="212"/>
        <end position="508"/>
    </location>
</feature>
<evidence type="ECO:0000256" key="1">
    <source>
        <dbReference type="RuleBase" id="RU004560"/>
    </source>
</evidence>
<keyword evidence="5" id="KW-1185">Reference proteome</keyword>
<dbReference type="OrthoDB" id="4150765at2759"/>
<dbReference type="GeneID" id="70182068"/>
<feature type="region of interest" description="Disordered" evidence="2">
    <location>
        <begin position="50"/>
        <end position="113"/>
    </location>
</feature>
<dbReference type="RefSeq" id="XP_046019361.1">
    <property type="nucleotide sequence ID" value="XM_046152522.1"/>
</dbReference>
<feature type="compositionally biased region" description="Low complexity" evidence="2">
    <location>
        <begin position="25"/>
        <end position="34"/>
    </location>
</feature>
<proteinExistence type="inferred from homology"/>
<dbReference type="SUPFAM" id="SSF52540">
    <property type="entry name" value="P-loop containing nucleoside triphosphate hydrolases"/>
    <property type="match status" value="1"/>
</dbReference>
<dbReference type="InterPro" id="IPR030379">
    <property type="entry name" value="G_SEPTIN_dom"/>
</dbReference>
<dbReference type="Pfam" id="PF00735">
    <property type="entry name" value="Septin"/>
    <property type="match status" value="1"/>
</dbReference>
<keyword evidence="1" id="KW-0547">Nucleotide-binding</keyword>
<reference evidence="4" key="1">
    <citation type="journal article" date="2021" name="Nat. Commun.">
        <title>Genetic determinants of endophytism in the Arabidopsis root mycobiome.</title>
        <authorList>
            <person name="Mesny F."/>
            <person name="Miyauchi S."/>
            <person name="Thiergart T."/>
            <person name="Pickel B."/>
            <person name="Atanasova L."/>
            <person name="Karlsson M."/>
            <person name="Huettel B."/>
            <person name="Barry K.W."/>
            <person name="Haridas S."/>
            <person name="Chen C."/>
            <person name="Bauer D."/>
            <person name="Andreopoulos W."/>
            <person name="Pangilinan J."/>
            <person name="LaButti K."/>
            <person name="Riley R."/>
            <person name="Lipzen A."/>
            <person name="Clum A."/>
            <person name="Drula E."/>
            <person name="Henrissat B."/>
            <person name="Kohler A."/>
            <person name="Grigoriev I.V."/>
            <person name="Martin F.M."/>
            <person name="Hacquard S."/>
        </authorList>
    </citation>
    <scope>NUCLEOTIDE SEQUENCE</scope>
    <source>
        <strain evidence="4">MPI-CAGE-CH-0230</strain>
    </source>
</reference>
<evidence type="ECO:0000256" key="2">
    <source>
        <dbReference type="SAM" id="MobiDB-lite"/>
    </source>
</evidence>
<dbReference type="InterPro" id="IPR027417">
    <property type="entry name" value="P-loop_NTPase"/>
</dbReference>
<feature type="region of interest" description="Disordered" evidence="2">
    <location>
        <begin position="1"/>
        <end position="34"/>
    </location>
</feature>
<name>A0A9P9BUT2_9PEZI</name>
<organism evidence="4 5">
    <name type="scientific">Microdochium trichocladiopsis</name>
    <dbReference type="NCBI Taxonomy" id="1682393"/>
    <lineage>
        <taxon>Eukaryota</taxon>
        <taxon>Fungi</taxon>
        <taxon>Dikarya</taxon>
        <taxon>Ascomycota</taxon>
        <taxon>Pezizomycotina</taxon>
        <taxon>Sordariomycetes</taxon>
        <taxon>Xylariomycetidae</taxon>
        <taxon>Xylariales</taxon>
        <taxon>Microdochiaceae</taxon>
        <taxon>Microdochium</taxon>
    </lineage>
</organism>
<comment type="similarity">
    <text evidence="1">Belongs to the TRAFAC class TrmE-Era-EngA-EngB-Septin-like GTPase superfamily. Septin GTPase family.</text>
</comment>
<dbReference type="Gene3D" id="3.40.50.300">
    <property type="entry name" value="P-loop containing nucleotide triphosphate hydrolases"/>
    <property type="match status" value="1"/>
</dbReference>
<evidence type="ECO:0000313" key="5">
    <source>
        <dbReference type="Proteomes" id="UP000756346"/>
    </source>
</evidence>
<accession>A0A9P9BUT2</accession>
<evidence type="ECO:0000313" key="4">
    <source>
        <dbReference type="EMBL" id="KAH7041306.1"/>
    </source>
</evidence>
<dbReference type="PANTHER" id="PTHR18884">
    <property type="entry name" value="SEPTIN"/>
    <property type="match status" value="1"/>
</dbReference>
<feature type="region of interest" description="Disordered" evidence="2">
    <location>
        <begin position="168"/>
        <end position="192"/>
    </location>
</feature>
<dbReference type="GO" id="GO:0005525">
    <property type="term" value="F:GTP binding"/>
    <property type="evidence" value="ECO:0007669"/>
    <property type="project" value="UniProtKB-KW"/>
</dbReference>
<feature type="compositionally biased region" description="Basic and acidic residues" evidence="2">
    <location>
        <begin position="76"/>
        <end position="86"/>
    </location>
</feature>
<evidence type="ECO:0000259" key="3">
    <source>
        <dbReference type="PROSITE" id="PS51719"/>
    </source>
</evidence>
<protein>
    <submittedName>
        <fullName evidence="4">Septin-domain-containing protein</fullName>
    </submittedName>
</protein>
<dbReference type="Proteomes" id="UP000756346">
    <property type="component" value="Unassembled WGS sequence"/>
</dbReference>
<sequence>MRPMAGDSAFGRPRITTREDDVHHPPASSASSSHMSFVFADEASVDSYIDQSQSAARSFFRDPRKHRDPTTSQAVRGDDKNHDSRSRPTSQHQRPPSRDAAGPAHSPVSRHSAFTCSPASFGTFNQTELSRPITPIMLGPSISGSSIISSPSSRRNSLGGSISEHALSEDGEQETPGEHNSSKLAGGAGAPQLVMPSIEMPARRRFTETGKNLGRLKILLAGDSGIGKTSLIKSIAQACQHIVHVDPIIAHPQLLRRHSGATESDHLRPTTGIVEILASTKPYPEWWAEVNVSSSGRRKSLGDGVLDRNICFVDTPGYGRGSSSMEMIVSCVDYVEAHLNKMASESMSESELLNMLGGAGGCQTDVVLYMIAQKLKPADLEYMRRLSRLTNVIPILSRVDTMSSQQIKSCKEQISCQLQDAGIQTFSFDRFPTSPNAPTSPYAVSSAKGSDHDIMDASVLMSSNYAQPLIGTDLLYVVDKLFSLEGVSWLRHAAGRKYLDWISTDSPRPRHLYKPLETPGPSVSNALVRYTTQLGGLRRASRPEADSSGFRFDGGTRLYVADWAADLQRSLAAEREQDSAMRQFYDELDGKADRAMVATHGDRSRSCVQRRRQYGSVRQKPAKRTRIQQDPLGLLQVSADLKATSWVALEVLGSLGILGGLAFWLSRQHWHSEPVLLVDDWARFWGMEF</sequence>
<dbReference type="AlphaFoldDB" id="A0A9P9BUT2"/>
<dbReference type="Pfam" id="PF20571">
    <property type="entry name" value="DUF6780"/>
    <property type="match status" value="1"/>
</dbReference>